<gene>
    <name evidence="3" type="ORF">DBO85_08980</name>
</gene>
<name>A0A2T5P916_9PSED</name>
<keyword evidence="4" id="KW-1185">Reference proteome</keyword>
<accession>A0A2T5P916</accession>
<evidence type="ECO:0000256" key="1">
    <source>
        <dbReference type="SAM" id="SignalP"/>
    </source>
</evidence>
<comment type="caution">
    <text evidence="3">The sequence shown here is derived from an EMBL/GenBank/DDBJ whole genome shotgun (WGS) entry which is preliminary data.</text>
</comment>
<dbReference type="GO" id="GO:0042121">
    <property type="term" value="P:alginic acid biosynthetic process"/>
    <property type="evidence" value="ECO:0007669"/>
    <property type="project" value="UniProtKB-UniPathway"/>
</dbReference>
<dbReference type="OrthoDB" id="7023930at2"/>
<reference evidence="3 4" key="1">
    <citation type="submission" date="2018-04" db="EMBL/GenBank/DDBJ databases">
        <title>Pseudomonas sp. nov., isolated from mangrove soil.</title>
        <authorList>
            <person name="Chen C."/>
        </authorList>
    </citation>
    <scope>NUCLEOTIDE SEQUENCE [LARGE SCALE GENOMIC DNA]</scope>
    <source>
        <strain evidence="3 4">TC-11</strain>
    </source>
</reference>
<protein>
    <recommendedName>
        <fullName evidence="2">Right handed beta helix domain-containing protein</fullName>
    </recommendedName>
</protein>
<dbReference type="InterPro" id="IPR012334">
    <property type="entry name" value="Pectin_lyas_fold"/>
</dbReference>
<dbReference type="InterPro" id="IPR039448">
    <property type="entry name" value="Beta_helix"/>
</dbReference>
<sequence length="491" mass="52865">MHRLTLNHLIAALAGILVSSLASAEPVIQSLTAPVMRIVSAEQAHARAQQLELLASDAAEVTDIPAFSRSGTGKASLQPLYSSQQGSWPFESFVHAGLFKVIGSYQVKHPRMVQISGGHLTLTQVRQQLGDSEALRPHRDGYLLTYPLMIAPGATLSIEDTHLYLYAHSGAAIINQGRLQIIRSGVESWSGESGKERAYRPFIMAWAGSQTRIVDSQLSRLGYNAHLARGLSAARSVHQAASVPPARLLIRGSTLEQLSSVQLQNSDALIQASSFRQMQLYAIDAENSRLNADGNSIDEVRNHSGIRLRGASRALLLNNDIRRTGKAGIELSSFSGTLLARANVLNDNATHAVQLREMDARGVVVLHDNRLAHANQNLVDAHSAGHLLLRGNRLADAGHAISLQGAGQVLILDNQFAAIEQSGLKSIGVQQLLLGGNQFDAKVIRQRLFEGDLLPVQSHIVEATISQACYLQIGAGADDQSQQQALCPAPN</sequence>
<dbReference type="UniPathway" id="UPA00286"/>
<feature type="domain" description="Right handed beta helix" evidence="2">
    <location>
        <begin position="251"/>
        <end position="375"/>
    </location>
</feature>
<dbReference type="InterPro" id="IPR011050">
    <property type="entry name" value="Pectin_lyase_fold/virulence"/>
</dbReference>
<organism evidence="3 4">
    <name type="scientific">Pseudomonas mangrovi</name>
    <dbReference type="NCBI Taxonomy" id="2161748"/>
    <lineage>
        <taxon>Bacteria</taxon>
        <taxon>Pseudomonadati</taxon>
        <taxon>Pseudomonadota</taxon>
        <taxon>Gammaproteobacteria</taxon>
        <taxon>Pseudomonadales</taxon>
        <taxon>Pseudomonadaceae</taxon>
        <taxon>Pseudomonas</taxon>
    </lineage>
</organism>
<dbReference type="EMBL" id="QASN01000017">
    <property type="protein sequence ID" value="PTU74229.1"/>
    <property type="molecule type" value="Genomic_DNA"/>
</dbReference>
<dbReference type="RefSeq" id="WP_108106929.1">
    <property type="nucleotide sequence ID" value="NZ_QASN01000017.1"/>
</dbReference>
<feature type="chain" id="PRO_5015526886" description="Right handed beta helix domain-containing protein" evidence="1">
    <location>
        <begin position="25"/>
        <end position="491"/>
    </location>
</feature>
<dbReference type="Gene3D" id="2.160.20.10">
    <property type="entry name" value="Single-stranded right-handed beta-helix, Pectin lyase-like"/>
    <property type="match status" value="1"/>
</dbReference>
<evidence type="ECO:0000259" key="2">
    <source>
        <dbReference type="Pfam" id="PF13229"/>
    </source>
</evidence>
<keyword evidence="1" id="KW-0732">Signal</keyword>
<evidence type="ECO:0000313" key="3">
    <source>
        <dbReference type="EMBL" id="PTU74229.1"/>
    </source>
</evidence>
<dbReference type="AlphaFoldDB" id="A0A2T5P916"/>
<proteinExistence type="predicted"/>
<feature type="signal peptide" evidence="1">
    <location>
        <begin position="1"/>
        <end position="24"/>
    </location>
</feature>
<dbReference type="SUPFAM" id="SSF51126">
    <property type="entry name" value="Pectin lyase-like"/>
    <property type="match status" value="1"/>
</dbReference>
<dbReference type="Pfam" id="PF13229">
    <property type="entry name" value="Beta_helix"/>
    <property type="match status" value="1"/>
</dbReference>
<evidence type="ECO:0000313" key="4">
    <source>
        <dbReference type="Proteomes" id="UP000244064"/>
    </source>
</evidence>
<dbReference type="Proteomes" id="UP000244064">
    <property type="component" value="Unassembled WGS sequence"/>
</dbReference>